<feature type="active site" description="Proton donor" evidence="7">
    <location>
        <position position="77"/>
    </location>
</feature>
<dbReference type="NCBIfam" id="TIGR01452">
    <property type="entry name" value="PGP_euk"/>
    <property type="match status" value="1"/>
</dbReference>
<evidence type="ECO:0000256" key="4">
    <source>
        <dbReference type="ARBA" id="ARBA00022490"/>
    </source>
</evidence>
<keyword evidence="9" id="KW-0479">Metal-binding</keyword>
<keyword evidence="4" id="KW-0963">Cytoplasm</keyword>
<dbReference type="RefSeq" id="XP_035673518.1">
    <property type="nucleotide sequence ID" value="XM_035817625.1"/>
</dbReference>
<proteinExistence type="predicted"/>
<keyword evidence="5" id="KW-0378">Hydrolase</keyword>
<evidence type="ECO:0000256" key="6">
    <source>
        <dbReference type="ARBA" id="ARBA00023136"/>
    </source>
</evidence>
<dbReference type="GO" id="GO:0016791">
    <property type="term" value="F:phosphatase activity"/>
    <property type="evidence" value="ECO:0000318"/>
    <property type="project" value="GO_Central"/>
</dbReference>
<dbReference type="KEGG" id="bfo:118413950"/>
<dbReference type="PANTHER" id="PTHR19288">
    <property type="entry name" value="4-NITROPHENYLPHOSPHATASE-RELATED"/>
    <property type="match status" value="1"/>
</dbReference>
<dbReference type="AlphaFoldDB" id="A0A9J7L024"/>
<feature type="binding site" evidence="9">
    <location>
        <position position="293"/>
    </location>
    <ligand>
        <name>Mg(2+)</name>
        <dbReference type="ChEBI" id="CHEBI:18420"/>
    </ligand>
</feature>
<dbReference type="SUPFAM" id="SSF56784">
    <property type="entry name" value="HAD-like"/>
    <property type="match status" value="1"/>
</dbReference>
<comment type="subcellular location">
    <subcellularLocation>
        <location evidence="1">Cell membrane</location>
        <topology evidence="1">Peripheral membrane protein</topology>
    </subcellularLocation>
    <subcellularLocation>
        <location evidence="2">Cytoplasm</location>
        <location evidence="2">Cytosol</location>
    </subcellularLocation>
</comment>
<dbReference type="Proteomes" id="UP000001554">
    <property type="component" value="Chromosome 4"/>
</dbReference>
<accession>A0A9J7L024</accession>
<keyword evidence="10" id="KW-1185">Reference proteome</keyword>
<feature type="binding site" evidence="8">
    <location>
        <position position="268"/>
    </location>
    <ligand>
        <name>substrate</name>
    </ligand>
</feature>
<sequence length="352" mass="38948">MLICMLYGHLLCMHRCKPPEGPRHVEGKMRGCLDLLTRVGLPRVIHLRTNMAACRLLTRERATQLLSNIDTVLTDCDGVLWQGTEALPGAAKTIAKLREMGKRILFVTNNSTKSRLSYVEKFRNLGFEANEDEVYGTAYIAALYLKNIAKVTGKVYLVGNTEMAKELDLQGISYTGIGPDPIEGTVSDWKTMPLDPEVTTVLVGFDEHLSYKKMIKAASYLSDENVQFLATNTDERLPVGNGRVIPGTGCILAAVHTAADRDPVILGKPSKFMFEVMKEKFDLDPNRTLMIGDKLTTDIMLGHNCGLTTLLVLSGISSLDEARQMQASNSIEHQKCVPHYYLPNMGELGDLL</sequence>
<dbReference type="GO" id="GO:0005737">
    <property type="term" value="C:cytoplasm"/>
    <property type="evidence" value="ECO:0000318"/>
    <property type="project" value="GO_Central"/>
</dbReference>
<dbReference type="InterPro" id="IPR006349">
    <property type="entry name" value="PGP_euk"/>
</dbReference>
<evidence type="ECO:0000313" key="10">
    <source>
        <dbReference type="Proteomes" id="UP000001554"/>
    </source>
</evidence>
<dbReference type="GO" id="GO:0005829">
    <property type="term" value="C:cytosol"/>
    <property type="evidence" value="ECO:0007669"/>
    <property type="project" value="UniProtKB-SubCell"/>
</dbReference>
<dbReference type="Pfam" id="PF13242">
    <property type="entry name" value="Hydrolase_like"/>
    <property type="match status" value="1"/>
</dbReference>
<evidence type="ECO:0000256" key="3">
    <source>
        <dbReference type="ARBA" id="ARBA00022475"/>
    </source>
</evidence>
<evidence type="ECO:0000313" key="11">
    <source>
        <dbReference type="RefSeq" id="XP_035673518.1"/>
    </source>
</evidence>
<dbReference type="InterPro" id="IPR006357">
    <property type="entry name" value="HAD-SF_hydro_IIA"/>
</dbReference>
<dbReference type="GO" id="GO:0005886">
    <property type="term" value="C:plasma membrane"/>
    <property type="evidence" value="ECO:0007669"/>
    <property type="project" value="UniProtKB-SubCell"/>
</dbReference>
<dbReference type="GO" id="GO:0046872">
    <property type="term" value="F:metal ion binding"/>
    <property type="evidence" value="ECO:0007669"/>
    <property type="project" value="UniProtKB-KW"/>
</dbReference>
<evidence type="ECO:0000256" key="2">
    <source>
        <dbReference type="ARBA" id="ARBA00004514"/>
    </source>
</evidence>
<feature type="active site" description="Nucleophile" evidence="7">
    <location>
        <position position="75"/>
    </location>
</feature>
<keyword evidence="9" id="KW-0460">Magnesium</keyword>
<comment type="cofactor">
    <cofactor evidence="9">
        <name>Mg(2+)</name>
        <dbReference type="ChEBI" id="CHEBI:18420"/>
    </cofactor>
    <text evidence="9">Divalent metal ions. Mg(2+) is the most effective.</text>
</comment>
<organism evidence="10 11">
    <name type="scientific">Branchiostoma floridae</name>
    <name type="common">Florida lancelet</name>
    <name type="synonym">Amphioxus</name>
    <dbReference type="NCBI Taxonomy" id="7739"/>
    <lineage>
        <taxon>Eukaryota</taxon>
        <taxon>Metazoa</taxon>
        <taxon>Chordata</taxon>
        <taxon>Cephalochordata</taxon>
        <taxon>Leptocardii</taxon>
        <taxon>Amphioxiformes</taxon>
        <taxon>Branchiostomatidae</taxon>
        <taxon>Branchiostoma</taxon>
    </lineage>
</organism>
<dbReference type="PANTHER" id="PTHR19288:SF93">
    <property type="entry name" value="FI11325P-RELATED"/>
    <property type="match status" value="1"/>
</dbReference>
<evidence type="ECO:0000256" key="7">
    <source>
        <dbReference type="PIRSR" id="PIRSR000915-1"/>
    </source>
</evidence>
<gene>
    <name evidence="11" type="primary">LOC118413950</name>
</gene>
<dbReference type="InterPro" id="IPR036412">
    <property type="entry name" value="HAD-like_sf"/>
</dbReference>
<keyword evidence="6" id="KW-0472">Membrane</keyword>
<reference evidence="10" key="2">
    <citation type="journal article" date="2020" name="Nat. Ecol. Evol.">
        <title>Deeply conserved synteny resolves early events in vertebrate evolution.</title>
        <authorList>
            <person name="Simakov O."/>
            <person name="Marletaz F."/>
            <person name="Yue J.X."/>
            <person name="O'Connell B."/>
            <person name="Jenkins J."/>
            <person name="Brandt A."/>
            <person name="Calef R."/>
            <person name="Tung C.H."/>
            <person name="Huang T.K."/>
            <person name="Schmutz J."/>
            <person name="Satoh N."/>
            <person name="Yu J.K."/>
            <person name="Putnam N.H."/>
            <person name="Green R.E."/>
            <person name="Rokhsar D.S."/>
        </authorList>
    </citation>
    <scope>NUCLEOTIDE SEQUENCE [LARGE SCALE GENOMIC DNA]</scope>
    <source>
        <strain evidence="10">S238N-H82</strain>
    </source>
</reference>
<reference evidence="11" key="1">
    <citation type="journal article" date="2016" name="Genome Biol. Evol.">
        <title>Conserved non-coding elements in the most distant genera of cephalochordates: the Goldilocks principle.</title>
        <authorList>
            <person name="Yue J.X."/>
            <person name="Kozmikova I."/>
            <person name="Ono H."/>
            <person name="Nossa C.W."/>
            <person name="Kozmik Z."/>
            <person name="Putnam N.H."/>
            <person name="Yu J.K."/>
            <person name="Holland L.Z."/>
        </authorList>
    </citation>
    <scope>NUCLEOTIDE SEQUENCE</scope>
</reference>
<feature type="binding site" evidence="9">
    <location>
        <position position="75"/>
    </location>
    <ligand>
        <name>Mg(2+)</name>
        <dbReference type="ChEBI" id="CHEBI:18420"/>
    </ligand>
</feature>
<dbReference type="OrthoDB" id="413953at2759"/>
<dbReference type="Gene3D" id="3.40.50.1000">
    <property type="entry name" value="HAD superfamily/HAD-like"/>
    <property type="match status" value="2"/>
</dbReference>
<dbReference type="FunFam" id="3.40.50.1000:FF:000163">
    <property type="entry name" value="Pyridoxal phosphate phosphatase"/>
    <property type="match status" value="1"/>
</dbReference>
<dbReference type="NCBIfam" id="TIGR01460">
    <property type="entry name" value="HAD-SF-IIA"/>
    <property type="match status" value="1"/>
</dbReference>
<feature type="binding site" evidence="9">
    <location>
        <position position="77"/>
    </location>
    <ligand>
        <name>Mg(2+)</name>
        <dbReference type="ChEBI" id="CHEBI:18420"/>
    </ligand>
</feature>
<evidence type="ECO:0000256" key="1">
    <source>
        <dbReference type="ARBA" id="ARBA00004202"/>
    </source>
</evidence>
<name>A0A9J7L024_BRAFL</name>
<reference evidence="11" key="3">
    <citation type="submission" date="2025-08" db="UniProtKB">
        <authorList>
            <consortium name="RefSeq"/>
        </authorList>
    </citation>
    <scope>IDENTIFICATION</scope>
</reference>
<dbReference type="Pfam" id="PF13344">
    <property type="entry name" value="Hydrolase_6"/>
    <property type="match status" value="1"/>
</dbReference>
<dbReference type="PIRSF" id="PIRSF000915">
    <property type="entry name" value="PGP-type_phosphatase"/>
    <property type="match status" value="1"/>
</dbReference>
<evidence type="ECO:0000256" key="8">
    <source>
        <dbReference type="PIRSR" id="PIRSR000915-2"/>
    </source>
</evidence>
<dbReference type="OMA" id="PPMHRET"/>
<dbReference type="InterPro" id="IPR023214">
    <property type="entry name" value="HAD_sf"/>
</dbReference>
<keyword evidence="3" id="KW-1003">Cell membrane</keyword>
<evidence type="ECO:0000256" key="5">
    <source>
        <dbReference type="ARBA" id="ARBA00022801"/>
    </source>
</evidence>
<dbReference type="GeneID" id="118413950"/>
<protein>
    <submittedName>
        <fullName evidence="11">Glycerol-3-phosphate phosphatase-like</fullName>
    </submittedName>
</protein>
<evidence type="ECO:0000256" key="9">
    <source>
        <dbReference type="PIRSR" id="PIRSR000915-3"/>
    </source>
</evidence>